<evidence type="ECO:0000256" key="1">
    <source>
        <dbReference type="ARBA" id="ARBA00022448"/>
    </source>
</evidence>
<dbReference type="InterPro" id="IPR051782">
    <property type="entry name" value="ABC_Transporter_VariousFunc"/>
</dbReference>
<sequence length="293" mass="33538">MLNVQGVYKLIDDNTILRNITFTIQPGSIFGLIGPNGSGKSTLLRCITGIYKMDAGIIEFNEQPIFDNTFIKEKIGYVADYNHFYATYTVQAMINLFHDSYPTFDPERFRQMNELFKINKRMLISKLSKGMRTKLSLMLALSIHPHLLILDEPTSGLDPASRRAVLDMLLTEVCERQIAILIASHNLSEVERICDVIGILKEGTIEYTNSLENMKKNIRKYQFVLKEDVPTDFSSIEGTISYKQKGRVHYLVTKDNDKFELAMRDVNTHFIEEIDLSLEDMFIYSTGGIEHGE</sequence>
<evidence type="ECO:0000256" key="2">
    <source>
        <dbReference type="ARBA" id="ARBA00022741"/>
    </source>
</evidence>
<dbReference type="CDD" id="cd03230">
    <property type="entry name" value="ABC_DR_subfamily_A"/>
    <property type="match status" value="1"/>
</dbReference>
<keyword evidence="1" id="KW-0813">Transport</keyword>
<dbReference type="PANTHER" id="PTHR42939:SF1">
    <property type="entry name" value="ABC TRANSPORTER ATP-BINDING PROTEIN ALBC-RELATED"/>
    <property type="match status" value="1"/>
</dbReference>
<dbReference type="EMBL" id="CP058649">
    <property type="protein sequence ID" value="QUI24436.1"/>
    <property type="molecule type" value="Genomic_DNA"/>
</dbReference>
<dbReference type="InterPro" id="IPR003439">
    <property type="entry name" value="ABC_transporter-like_ATP-bd"/>
</dbReference>
<evidence type="ECO:0000313" key="5">
    <source>
        <dbReference type="EMBL" id="QUI24436.1"/>
    </source>
</evidence>
<dbReference type="InterPro" id="IPR003593">
    <property type="entry name" value="AAA+_ATPase"/>
</dbReference>
<gene>
    <name evidence="5" type="ORF">HZI73_19975</name>
</gene>
<keyword evidence="3 5" id="KW-0067">ATP-binding</keyword>
<evidence type="ECO:0000259" key="4">
    <source>
        <dbReference type="PROSITE" id="PS50893"/>
    </source>
</evidence>
<dbReference type="AlphaFoldDB" id="A0A8J8MMU2"/>
<evidence type="ECO:0000256" key="3">
    <source>
        <dbReference type="ARBA" id="ARBA00022840"/>
    </source>
</evidence>
<reference evidence="5" key="1">
    <citation type="submission" date="2020-07" db="EMBL/GenBank/DDBJ databases">
        <title>Vallitalea pronyensis genome.</title>
        <authorList>
            <person name="Postec A."/>
        </authorList>
    </citation>
    <scope>NUCLEOTIDE SEQUENCE</scope>
    <source>
        <strain evidence="5">FatNI3</strain>
    </source>
</reference>
<name>A0A8J8MMU2_9FIRM</name>
<evidence type="ECO:0000313" key="6">
    <source>
        <dbReference type="Proteomes" id="UP000683246"/>
    </source>
</evidence>
<dbReference type="PROSITE" id="PS50893">
    <property type="entry name" value="ABC_TRANSPORTER_2"/>
    <property type="match status" value="1"/>
</dbReference>
<dbReference type="KEGG" id="vpy:HZI73_19975"/>
<dbReference type="GO" id="GO:0005524">
    <property type="term" value="F:ATP binding"/>
    <property type="evidence" value="ECO:0007669"/>
    <property type="project" value="UniProtKB-KW"/>
</dbReference>
<proteinExistence type="predicted"/>
<organism evidence="5 6">
    <name type="scientific">Vallitalea pronyensis</name>
    <dbReference type="NCBI Taxonomy" id="1348613"/>
    <lineage>
        <taxon>Bacteria</taxon>
        <taxon>Bacillati</taxon>
        <taxon>Bacillota</taxon>
        <taxon>Clostridia</taxon>
        <taxon>Lachnospirales</taxon>
        <taxon>Vallitaleaceae</taxon>
        <taxon>Vallitalea</taxon>
    </lineage>
</organism>
<protein>
    <submittedName>
        <fullName evidence="5">ABC transporter ATP-binding protein</fullName>
    </submittedName>
</protein>
<dbReference type="InterPro" id="IPR027417">
    <property type="entry name" value="P-loop_NTPase"/>
</dbReference>
<keyword evidence="6" id="KW-1185">Reference proteome</keyword>
<dbReference type="SUPFAM" id="SSF52540">
    <property type="entry name" value="P-loop containing nucleoside triphosphate hydrolases"/>
    <property type="match status" value="1"/>
</dbReference>
<dbReference type="GO" id="GO:0016887">
    <property type="term" value="F:ATP hydrolysis activity"/>
    <property type="evidence" value="ECO:0007669"/>
    <property type="project" value="InterPro"/>
</dbReference>
<keyword evidence="2" id="KW-0547">Nucleotide-binding</keyword>
<dbReference type="RefSeq" id="WP_212695131.1">
    <property type="nucleotide sequence ID" value="NZ_CP058649.1"/>
</dbReference>
<dbReference type="PANTHER" id="PTHR42939">
    <property type="entry name" value="ABC TRANSPORTER ATP-BINDING PROTEIN ALBC-RELATED"/>
    <property type="match status" value="1"/>
</dbReference>
<dbReference type="Gene3D" id="3.40.50.300">
    <property type="entry name" value="P-loop containing nucleotide triphosphate hydrolases"/>
    <property type="match status" value="1"/>
</dbReference>
<accession>A0A8J8MMU2</accession>
<dbReference type="Pfam" id="PF00005">
    <property type="entry name" value="ABC_tran"/>
    <property type="match status" value="1"/>
</dbReference>
<dbReference type="Proteomes" id="UP000683246">
    <property type="component" value="Chromosome"/>
</dbReference>
<dbReference type="SMART" id="SM00382">
    <property type="entry name" value="AAA"/>
    <property type="match status" value="1"/>
</dbReference>
<feature type="domain" description="ABC transporter" evidence="4">
    <location>
        <begin position="2"/>
        <end position="227"/>
    </location>
</feature>